<feature type="transmembrane region" description="Helical" evidence="1">
    <location>
        <begin position="21"/>
        <end position="37"/>
    </location>
</feature>
<keyword evidence="1" id="KW-0812">Transmembrane</keyword>
<dbReference type="EMBL" id="SLUI01000006">
    <property type="protein sequence ID" value="TCL37305.1"/>
    <property type="molecule type" value="Genomic_DNA"/>
</dbReference>
<feature type="transmembrane region" description="Helical" evidence="1">
    <location>
        <begin position="153"/>
        <end position="171"/>
    </location>
</feature>
<gene>
    <name evidence="2" type="ORF">EV210_106174</name>
</gene>
<keyword evidence="1" id="KW-0472">Membrane</keyword>
<evidence type="ECO:0000313" key="2">
    <source>
        <dbReference type="EMBL" id="TCL37305.1"/>
    </source>
</evidence>
<feature type="transmembrane region" description="Helical" evidence="1">
    <location>
        <begin position="128"/>
        <end position="146"/>
    </location>
</feature>
<keyword evidence="3" id="KW-1185">Reference proteome</keyword>
<dbReference type="AlphaFoldDB" id="A0A4R1Q1F4"/>
<accession>A0A4R1Q1F4</accession>
<comment type="caution">
    <text evidence="2">The sequence shown here is derived from an EMBL/GenBank/DDBJ whole genome shotgun (WGS) entry which is preliminary data.</text>
</comment>
<name>A0A4R1Q1F4_9FIRM</name>
<dbReference type="Proteomes" id="UP000295063">
    <property type="component" value="Unassembled WGS sequence"/>
</dbReference>
<proteinExistence type="predicted"/>
<sequence>MNNIMAIALQEMRVGIKGISYWVLVVIVNCLLFYSLYEERFFALKAIAVFYLFFVFWNIGMISRDWRSGTVEIVSTLPCKDWELLLGRAVSSFLLLGLLGMQMFFVVAAMVLFVFPAPVPFFDLLGNYWLNYLLIIINSICVTLFIDTICRSNIFLAALITAIYLLVSSILDGDHNTLLPYWLPPVNLAYNLAATEFPSQLTGRFPKNGFLPMVLCQQLGLSAMLFLGSYYIYSKRRSREKRGLSTIVLATAAFAVFLAGSLSFVLEYKAREQSYQESFKNAVADAGQAADRSNRLQPVSYVMDINLKTALNTVDCDVKLVLKNTGDSQVQEIPLTLKNYYAVQHVTDGSGEQLVWERQGDFVAVKLNEPLAAGATMEIALHYSGKVGEWFTDYEAQPRGLINFVSPAMTLLRSGHAWYPVLGKNPVYNIAEYQSRWSNEPIQNLSARNVSHLPAAFAITVEIDRDMEVVTGLPLREGIDVSEGTGRKFTFFSSSAQDAFLLAAPYVKIADQSTNVTAYCAKLHEENANTIITLVKDRTTFYENLIPRTNKQYLSVVEVPQFLLDSWLEETAERRKLGLRNAILISEYFWKLLPNEETSEKKLQMLYFEEAVLSLWWPAFDTSAPGSISAGMLSYMYTLYKENGLGKAYYEDVKQFWLQFKPVPNLVAGEDGDRSQAGGDNLVVKEIFLILDDIRQSELGDEGVKSFMQKIYAESVNTYDRELGWPDMLHIMDDFGQELLQKGYSTQQVKRIMTGPRQKAEAMNSQNLVSVEEAKSFRFRVR</sequence>
<dbReference type="OrthoDB" id="1671730at2"/>
<protein>
    <submittedName>
        <fullName evidence="2">ABC-type transport system involved in multi-copper enzyme maturation permease subunit</fullName>
    </submittedName>
</protein>
<organism evidence="2 3">
    <name type="scientific">Anaerospora hongkongensis</name>
    <dbReference type="NCBI Taxonomy" id="244830"/>
    <lineage>
        <taxon>Bacteria</taxon>
        <taxon>Bacillati</taxon>
        <taxon>Bacillota</taxon>
        <taxon>Negativicutes</taxon>
        <taxon>Selenomonadales</taxon>
        <taxon>Sporomusaceae</taxon>
        <taxon>Anaerospora</taxon>
    </lineage>
</organism>
<reference evidence="2 3" key="1">
    <citation type="submission" date="2019-03" db="EMBL/GenBank/DDBJ databases">
        <title>Genomic Encyclopedia of Type Strains, Phase IV (KMG-IV): sequencing the most valuable type-strain genomes for metagenomic binning, comparative biology and taxonomic classification.</title>
        <authorList>
            <person name="Goeker M."/>
        </authorList>
    </citation>
    <scope>NUCLEOTIDE SEQUENCE [LARGE SCALE GENOMIC DNA]</scope>
    <source>
        <strain evidence="2 3">DSM 15969</strain>
    </source>
</reference>
<feature type="transmembrane region" description="Helical" evidence="1">
    <location>
        <begin position="93"/>
        <end position="116"/>
    </location>
</feature>
<evidence type="ECO:0000256" key="1">
    <source>
        <dbReference type="SAM" id="Phobius"/>
    </source>
</evidence>
<evidence type="ECO:0000313" key="3">
    <source>
        <dbReference type="Proteomes" id="UP000295063"/>
    </source>
</evidence>
<feature type="transmembrane region" description="Helical" evidence="1">
    <location>
        <begin position="210"/>
        <end position="232"/>
    </location>
</feature>
<feature type="transmembrane region" description="Helical" evidence="1">
    <location>
        <begin position="43"/>
        <end position="60"/>
    </location>
</feature>
<dbReference type="RefSeq" id="WP_132079683.1">
    <property type="nucleotide sequence ID" value="NZ_SLUI01000006.1"/>
</dbReference>
<feature type="transmembrane region" description="Helical" evidence="1">
    <location>
        <begin position="244"/>
        <end position="266"/>
    </location>
</feature>
<keyword evidence="1" id="KW-1133">Transmembrane helix</keyword>